<accession>A0A2S0MB52</accession>
<organism evidence="1 2">
    <name type="scientific">Ottowia oryzae</name>
    <dbReference type="NCBI Taxonomy" id="2109914"/>
    <lineage>
        <taxon>Bacteria</taxon>
        <taxon>Pseudomonadati</taxon>
        <taxon>Pseudomonadota</taxon>
        <taxon>Betaproteobacteria</taxon>
        <taxon>Burkholderiales</taxon>
        <taxon>Comamonadaceae</taxon>
        <taxon>Ottowia</taxon>
    </lineage>
</organism>
<proteinExistence type="predicted"/>
<gene>
    <name evidence="1" type="ORF">C6570_01185</name>
</gene>
<dbReference type="AlphaFoldDB" id="A0A2S0MB52"/>
<sequence>MDIVITVLGLGIIAGATVVAKQFIKSRAEAAGKSTELATQVALSEQETKRLKVVTEAMARQPALVSARDDFDDARDAILRSASDATTIRLDGIQLTGEQARRLTREPRATSQEVQLNGVYLITEVSWPRDGSAVLELRSTERSLEFKASLDTRSLIQADKDLLAAAEWNRTPLYLSINARTLRGNVTNATIVGFDWDALRDGKAPAG</sequence>
<reference evidence="1 2" key="1">
    <citation type="submission" date="2018-03" db="EMBL/GenBank/DDBJ databases">
        <title>Genome sequencing of Ottowia sp.</title>
        <authorList>
            <person name="Kim S.-J."/>
            <person name="Heo J."/>
            <person name="Kwon S.-W."/>
        </authorList>
    </citation>
    <scope>NUCLEOTIDE SEQUENCE [LARGE SCALE GENOMIC DNA]</scope>
    <source>
        <strain evidence="1 2">KADR8-3</strain>
    </source>
</reference>
<evidence type="ECO:0000313" key="2">
    <source>
        <dbReference type="Proteomes" id="UP000239709"/>
    </source>
</evidence>
<protein>
    <submittedName>
        <fullName evidence="1">Uncharacterized protein</fullName>
    </submittedName>
</protein>
<dbReference type="EMBL" id="CP027666">
    <property type="protein sequence ID" value="AVO33021.1"/>
    <property type="molecule type" value="Genomic_DNA"/>
</dbReference>
<keyword evidence="2" id="KW-1185">Reference proteome</keyword>
<dbReference type="Proteomes" id="UP000239709">
    <property type="component" value="Chromosome"/>
</dbReference>
<dbReference type="KEGG" id="otk:C6570_01185"/>
<evidence type="ECO:0000313" key="1">
    <source>
        <dbReference type="EMBL" id="AVO33021.1"/>
    </source>
</evidence>
<name>A0A2S0MB52_9BURK</name>